<dbReference type="AlphaFoldDB" id="A0A4R9LSR6"/>
<evidence type="ECO:0000313" key="3">
    <source>
        <dbReference type="Proteomes" id="UP000298264"/>
    </source>
</evidence>
<dbReference type="EMBL" id="RQHV01000032">
    <property type="protein sequence ID" value="TGN13120.1"/>
    <property type="molecule type" value="Genomic_DNA"/>
</dbReference>
<sequence length="251" mass="29270">MKLKKLQNLYSDSILYDRDIPFQNQITACGNLSPKEAISVYKNAYFYRMKEVLADNFEAVKYVLGDELFTFVAETFIKKTHHKSYDLSDYGENFPDFLIETYPELPYLKDLAKFEADFMDSFHKEEHQSFDFSKIGNQIDLENSIFVFGKNIKLIRNQFSIYPIWKNRKSTQPPDFSKIENQEYLLLYKQNSDLYVLSLEPVEYFFIDLLRKGDLIGVSLEKTAACFHLNPEIISALFGKISASGIVMNII</sequence>
<dbReference type="InterPro" id="IPR044922">
    <property type="entry name" value="DUF2063_N_sf"/>
</dbReference>
<feature type="domain" description="Putative DNA-binding" evidence="1">
    <location>
        <begin position="22"/>
        <end position="98"/>
    </location>
</feature>
<proteinExistence type="predicted"/>
<organism evidence="2 3">
    <name type="scientific">Leptospira ilyithenensis</name>
    <dbReference type="NCBI Taxonomy" id="2484901"/>
    <lineage>
        <taxon>Bacteria</taxon>
        <taxon>Pseudomonadati</taxon>
        <taxon>Spirochaetota</taxon>
        <taxon>Spirochaetia</taxon>
        <taxon>Leptospirales</taxon>
        <taxon>Leptospiraceae</taxon>
        <taxon>Leptospira</taxon>
    </lineage>
</organism>
<dbReference type="OrthoDB" id="343356at2"/>
<comment type="caution">
    <text evidence="2">The sequence shown here is derived from an EMBL/GenBank/DDBJ whole genome shotgun (WGS) entry which is preliminary data.</text>
</comment>
<dbReference type="Proteomes" id="UP000298264">
    <property type="component" value="Unassembled WGS sequence"/>
</dbReference>
<dbReference type="InterPro" id="IPR018640">
    <property type="entry name" value="DUF2063"/>
</dbReference>
<dbReference type="Gene3D" id="1.10.150.690">
    <property type="entry name" value="DUF2063"/>
    <property type="match status" value="1"/>
</dbReference>
<reference evidence="2" key="1">
    <citation type="journal article" date="2019" name="PLoS Negl. Trop. Dis.">
        <title>Revisiting the worldwide diversity of Leptospira species in the environment.</title>
        <authorList>
            <person name="Vincent A.T."/>
            <person name="Schiettekatte O."/>
            <person name="Bourhy P."/>
            <person name="Veyrier F.J."/>
            <person name="Picardeau M."/>
        </authorList>
    </citation>
    <scope>NUCLEOTIDE SEQUENCE [LARGE SCALE GENOMIC DNA]</scope>
    <source>
        <strain evidence="2">201400974</strain>
    </source>
</reference>
<evidence type="ECO:0000313" key="2">
    <source>
        <dbReference type="EMBL" id="TGN13120.1"/>
    </source>
</evidence>
<dbReference type="RefSeq" id="WP_135763176.1">
    <property type="nucleotide sequence ID" value="NZ_RQHV01000032.1"/>
</dbReference>
<accession>A0A4R9LSR6</accession>
<evidence type="ECO:0000259" key="1">
    <source>
        <dbReference type="Pfam" id="PF09836"/>
    </source>
</evidence>
<gene>
    <name evidence="2" type="ORF">EHS11_04250</name>
</gene>
<name>A0A4R9LSR6_9LEPT</name>
<protein>
    <submittedName>
        <fullName evidence="2">DUF2063 domain-containing protein</fullName>
    </submittedName>
</protein>
<dbReference type="Pfam" id="PF09836">
    <property type="entry name" value="DUF2063"/>
    <property type="match status" value="1"/>
</dbReference>
<keyword evidence="3" id="KW-1185">Reference proteome</keyword>